<evidence type="ECO:0000313" key="5">
    <source>
        <dbReference type="Proteomes" id="UP000295447"/>
    </source>
</evidence>
<dbReference type="PROSITE" id="PS50043">
    <property type="entry name" value="HTH_LUXR_2"/>
    <property type="match status" value="1"/>
</dbReference>
<evidence type="ECO:0000259" key="3">
    <source>
        <dbReference type="PROSITE" id="PS50043"/>
    </source>
</evidence>
<dbReference type="Pfam" id="PF00196">
    <property type="entry name" value="GerE"/>
    <property type="match status" value="1"/>
</dbReference>
<keyword evidence="2" id="KW-0067">ATP-binding</keyword>
<evidence type="ECO:0000313" key="4">
    <source>
        <dbReference type="EMBL" id="TDW21800.1"/>
    </source>
</evidence>
<dbReference type="PRINTS" id="PR00038">
    <property type="entry name" value="HTHLUXR"/>
</dbReference>
<dbReference type="RefSeq" id="WP_134115126.1">
    <property type="nucleotide sequence ID" value="NZ_SODF01000001.1"/>
</dbReference>
<keyword evidence="5" id="KW-1185">Reference proteome</keyword>
<dbReference type="SUPFAM" id="SSF52540">
    <property type="entry name" value="P-loop containing nucleoside triphosphate hydrolases"/>
    <property type="match status" value="1"/>
</dbReference>
<reference evidence="4 5" key="1">
    <citation type="submission" date="2019-03" db="EMBL/GenBank/DDBJ databases">
        <title>Genomic Encyclopedia of Type Strains, Phase III (KMG-III): the genomes of soil and plant-associated and newly described type strains.</title>
        <authorList>
            <person name="Whitman W."/>
        </authorList>
    </citation>
    <scope>NUCLEOTIDE SEQUENCE [LARGE SCALE GENOMIC DNA]</scope>
    <source>
        <strain evidence="4 5">VKM Ac-2570</strain>
    </source>
</reference>
<dbReference type="InterPro" id="IPR036388">
    <property type="entry name" value="WH-like_DNA-bd_sf"/>
</dbReference>
<dbReference type="Gene3D" id="1.10.10.10">
    <property type="entry name" value="Winged helix-like DNA-binding domain superfamily/Winged helix DNA-binding domain"/>
    <property type="match status" value="1"/>
</dbReference>
<dbReference type="PANTHER" id="PTHR16305">
    <property type="entry name" value="TESTICULAR SOLUBLE ADENYLYL CYCLASE"/>
    <property type="match status" value="1"/>
</dbReference>
<dbReference type="InterPro" id="IPR000792">
    <property type="entry name" value="Tscrpt_reg_LuxR_C"/>
</dbReference>
<organism evidence="4 5">
    <name type="scientific">Kribbella kalugense</name>
    <dbReference type="NCBI Taxonomy" id="2512221"/>
    <lineage>
        <taxon>Bacteria</taxon>
        <taxon>Bacillati</taxon>
        <taxon>Actinomycetota</taxon>
        <taxon>Actinomycetes</taxon>
        <taxon>Propionibacteriales</taxon>
        <taxon>Kribbellaceae</taxon>
        <taxon>Kribbella</taxon>
    </lineage>
</organism>
<feature type="domain" description="HTH luxR-type" evidence="3">
    <location>
        <begin position="865"/>
        <end position="924"/>
    </location>
</feature>
<dbReference type="GO" id="GO:0005737">
    <property type="term" value="C:cytoplasm"/>
    <property type="evidence" value="ECO:0007669"/>
    <property type="project" value="TreeGrafter"/>
</dbReference>
<dbReference type="SUPFAM" id="SSF46894">
    <property type="entry name" value="C-terminal effector domain of the bipartite response regulators"/>
    <property type="match status" value="1"/>
</dbReference>
<dbReference type="EMBL" id="SODF01000001">
    <property type="protein sequence ID" value="TDW21800.1"/>
    <property type="molecule type" value="Genomic_DNA"/>
</dbReference>
<dbReference type="CDD" id="cd06170">
    <property type="entry name" value="LuxR_C_like"/>
    <property type="match status" value="1"/>
</dbReference>
<gene>
    <name evidence="4" type="ORF">EV650_0630</name>
</gene>
<sequence>MANDGFDNLAPELRGRRAESARLDQVVAGVRSGTGQVLIVRGDAGIGKSALLEYLVGRAEGCRVVRASGVESEMELPFAGLHQLCLPLLDRSDRLPGPQREALEVAFGLSAGGPPDRFLIGAATLSLLSAASDRKPLLCVIDDAQWLDQASVQTLTFVGRRLFADRIGLVFSLREPVIGPEWSGFRELPVVGLSDEYAGALLDAVVPGRLDEHVRDRIVAETRGNPLALMELPRGMSAAQLAGGFERPDARPLASQIEQNFARRVQTLPADTQRLLLTAAAEPVGDVPLLVRALTLLGVPMSTAAPAEAAGLIDIAARVRFRHPLVRSATYRAADPADRRMVHQALAEAIDPGVDPDRRAWHQAQGADGPDEDVATELVSSAGRAQQRGGMAAAAAFLQRATELTPDPGMRAARALAAAGATLQAGAFETALRLLVMAGDGQGDDLHHARVDLLRAQITFASGHGLESGPMLLGVAHRLEPLDLELARDTYLQALVAAQYAGRFGATSGPGGISALTSASQLARAAPTTVRHRKHDVLLDGVAVLFSDGYPAVVPLAREAVRLYSSPDGTSDLDDLRWLFHAELMAVDLWDDEGWDALATRHLGIARGLGDLNELLLALHHRVHLDLFSGELASAAALLAEAKNIKDATGTDLAPYGEMGLAAWRGREAAATMLIAAGIEDATTRGEGGGLTTCHVANSILFNGLARYDEALAAARLATAYPAEYGVANWALPELVEAAVRSGHPEQATERFELFEQIATSAGTDWGMGLLATARGLLAHGRAAESAYQEAIERLSRTRMRMHLARAQLAYGEWLRREGRRQDARGQLRAAYKLFTEAGAGAFAERAGRELAAAGEVLDERRADHSSGRESLTAQEAHIAELAGAGLTNAEIGAQMFLSQHTVEWHLRKVFAKLGIASRKQLRP</sequence>
<proteinExistence type="predicted"/>
<dbReference type="GO" id="GO:0003677">
    <property type="term" value="F:DNA binding"/>
    <property type="evidence" value="ECO:0007669"/>
    <property type="project" value="InterPro"/>
</dbReference>
<evidence type="ECO:0000256" key="1">
    <source>
        <dbReference type="ARBA" id="ARBA00022741"/>
    </source>
</evidence>
<name>A0A4R8A138_9ACTN</name>
<evidence type="ECO:0000256" key="2">
    <source>
        <dbReference type="ARBA" id="ARBA00022840"/>
    </source>
</evidence>
<dbReference type="InterPro" id="IPR027417">
    <property type="entry name" value="P-loop_NTPase"/>
</dbReference>
<keyword evidence="1" id="KW-0547">Nucleotide-binding</keyword>
<dbReference type="AlphaFoldDB" id="A0A4R8A138"/>
<dbReference type="GO" id="GO:0004016">
    <property type="term" value="F:adenylate cyclase activity"/>
    <property type="evidence" value="ECO:0007669"/>
    <property type="project" value="TreeGrafter"/>
</dbReference>
<dbReference type="PANTHER" id="PTHR16305:SF35">
    <property type="entry name" value="TRANSCRIPTIONAL ACTIVATOR DOMAIN"/>
    <property type="match status" value="1"/>
</dbReference>
<comment type="caution">
    <text evidence="4">The sequence shown here is derived from an EMBL/GenBank/DDBJ whole genome shotgun (WGS) entry which is preliminary data.</text>
</comment>
<dbReference type="InterPro" id="IPR041664">
    <property type="entry name" value="AAA_16"/>
</dbReference>
<dbReference type="GO" id="GO:0006355">
    <property type="term" value="P:regulation of DNA-templated transcription"/>
    <property type="evidence" value="ECO:0007669"/>
    <property type="project" value="InterPro"/>
</dbReference>
<dbReference type="InterPro" id="IPR016032">
    <property type="entry name" value="Sig_transdc_resp-reg_C-effctor"/>
</dbReference>
<dbReference type="OrthoDB" id="3514764at2"/>
<protein>
    <submittedName>
        <fullName evidence="4">Regulatory LuxR family protein</fullName>
    </submittedName>
</protein>
<dbReference type="GO" id="GO:0005524">
    <property type="term" value="F:ATP binding"/>
    <property type="evidence" value="ECO:0007669"/>
    <property type="project" value="UniProtKB-KW"/>
</dbReference>
<accession>A0A4R8A138</accession>
<dbReference type="Pfam" id="PF13191">
    <property type="entry name" value="AAA_16"/>
    <property type="match status" value="1"/>
</dbReference>
<dbReference type="Proteomes" id="UP000295447">
    <property type="component" value="Unassembled WGS sequence"/>
</dbReference>
<dbReference type="SMART" id="SM00421">
    <property type="entry name" value="HTH_LUXR"/>
    <property type="match status" value="1"/>
</dbReference>